<name>B3E2Z0_TRIL1</name>
<comment type="similarity">
    <text evidence="3">Belongs to the methyl-accepting chemotaxis (MCP) protein family.</text>
</comment>
<evidence type="ECO:0000259" key="6">
    <source>
        <dbReference type="PROSITE" id="PS50111"/>
    </source>
</evidence>
<dbReference type="OrthoDB" id="9791237at2"/>
<dbReference type="InterPro" id="IPR004089">
    <property type="entry name" value="MCPsignal_dom"/>
</dbReference>
<feature type="transmembrane region" description="Helical" evidence="5">
    <location>
        <begin position="40"/>
        <end position="63"/>
    </location>
</feature>
<dbReference type="GO" id="GO:0016020">
    <property type="term" value="C:membrane"/>
    <property type="evidence" value="ECO:0007669"/>
    <property type="project" value="UniProtKB-SubCell"/>
</dbReference>
<dbReference type="AlphaFoldDB" id="B3E2Z0"/>
<feature type="domain" description="Methyl-accepting transducer" evidence="6">
    <location>
        <begin position="120"/>
        <end position="356"/>
    </location>
</feature>
<dbReference type="GO" id="GO:0006935">
    <property type="term" value="P:chemotaxis"/>
    <property type="evidence" value="ECO:0007669"/>
    <property type="project" value="InterPro"/>
</dbReference>
<dbReference type="Gene3D" id="1.10.287.950">
    <property type="entry name" value="Methyl-accepting chemotaxis protein"/>
    <property type="match status" value="1"/>
</dbReference>
<protein>
    <submittedName>
        <fullName evidence="8">Methyl-accepting chemotaxis sensory transducer</fullName>
    </submittedName>
</protein>
<evidence type="ECO:0000256" key="1">
    <source>
        <dbReference type="ARBA" id="ARBA00004370"/>
    </source>
</evidence>
<dbReference type="PANTHER" id="PTHR32089">
    <property type="entry name" value="METHYL-ACCEPTING CHEMOTAXIS PROTEIN MCPB"/>
    <property type="match status" value="1"/>
</dbReference>
<keyword evidence="5" id="KW-0812">Transmembrane</keyword>
<dbReference type="PANTHER" id="PTHR32089:SF112">
    <property type="entry name" value="LYSOZYME-LIKE PROTEIN-RELATED"/>
    <property type="match status" value="1"/>
</dbReference>
<accession>B3E2Z0</accession>
<dbReference type="PROSITE" id="PS50111">
    <property type="entry name" value="CHEMOTAXIS_TRANSDUC_2"/>
    <property type="match status" value="1"/>
</dbReference>
<dbReference type="Pfam" id="PF00015">
    <property type="entry name" value="MCPsignal"/>
    <property type="match status" value="1"/>
</dbReference>
<dbReference type="SMART" id="SM00283">
    <property type="entry name" value="MA"/>
    <property type="match status" value="1"/>
</dbReference>
<organism evidence="8 9">
    <name type="scientific">Trichlorobacter lovleyi (strain ATCC BAA-1151 / DSM 17278 / SZ)</name>
    <name type="common">Geobacter lovleyi</name>
    <dbReference type="NCBI Taxonomy" id="398767"/>
    <lineage>
        <taxon>Bacteria</taxon>
        <taxon>Pseudomonadati</taxon>
        <taxon>Thermodesulfobacteriota</taxon>
        <taxon>Desulfuromonadia</taxon>
        <taxon>Geobacterales</taxon>
        <taxon>Geobacteraceae</taxon>
        <taxon>Trichlorobacter</taxon>
    </lineage>
</organism>
<dbReference type="RefSeq" id="WP_012471568.1">
    <property type="nucleotide sequence ID" value="NC_010814.1"/>
</dbReference>
<evidence type="ECO:0000313" key="8">
    <source>
        <dbReference type="EMBL" id="ACD97250.1"/>
    </source>
</evidence>
<sequence length="393" mass="41202">MSFFLDKYLGLKIKTRIYLLCFCYSLCIIFGVGAGRSLPLTYSILTTALFVAAGAFFGGLLFWSVNEALQRILGYLKEMTEGNLRQTISAKRNNEISAIIRSIATLQTAMQGMISGIRQTTDSVASASERLRQTAESIADGTGSAASQSDAVSQSADGMASVSSEIACSCDTMSAMATEAEQVSKEGERIISGMSVVMGSIEGVMTETTSAVKNLGATSNQIGDILSTISDIADQTNLLALNAAIEAARAGDQGRGFAVVADEVRHLAERTTSATREIQGIITALQRDVRAVVGSMEQSAGSVHEGGEGVRLSCEAIGSIREKIGELLSQVSHVASAAAQQSNSTVAISGSMHGITSVIREAAHGADETRNAAAQMAASSAELQQMVSKFRIN</sequence>
<comment type="subcellular location">
    <subcellularLocation>
        <location evidence="1">Membrane</location>
    </subcellularLocation>
</comment>
<keyword evidence="2 4" id="KW-0807">Transducer</keyword>
<evidence type="ECO:0000256" key="5">
    <source>
        <dbReference type="SAM" id="Phobius"/>
    </source>
</evidence>
<dbReference type="HOGENOM" id="CLU_000445_107_18_7"/>
<dbReference type="SUPFAM" id="SSF58104">
    <property type="entry name" value="Methyl-accepting chemotaxis protein (MCP) signaling domain"/>
    <property type="match status" value="1"/>
</dbReference>
<dbReference type="InterPro" id="IPR003660">
    <property type="entry name" value="HAMP_dom"/>
</dbReference>
<keyword evidence="5" id="KW-0472">Membrane</keyword>
<dbReference type="PROSITE" id="PS50885">
    <property type="entry name" value="HAMP"/>
    <property type="match status" value="1"/>
</dbReference>
<reference evidence="8 9" key="1">
    <citation type="submission" date="2008-05" db="EMBL/GenBank/DDBJ databases">
        <title>Complete sequence of chromosome of Geobacter lovleyi SZ.</title>
        <authorList>
            <consortium name="US DOE Joint Genome Institute"/>
            <person name="Lucas S."/>
            <person name="Copeland A."/>
            <person name="Lapidus A."/>
            <person name="Glavina del Rio T."/>
            <person name="Dalin E."/>
            <person name="Tice H."/>
            <person name="Bruce D."/>
            <person name="Goodwin L."/>
            <person name="Pitluck S."/>
            <person name="Chertkov O."/>
            <person name="Meincke L."/>
            <person name="Brettin T."/>
            <person name="Detter J.C."/>
            <person name="Han C."/>
            <person name="Tapia R."/>
            <person name="Kuske C.R."/>
            <person name="Schmutz J."/>
            <person name="Larimer F."/>
            <person name="Land M."/>
            <person name="Hauser L."/>
            <person name="Kyrpides N."/>
            <person name="Mikhailova N."/>
            <person name="Sung Y."/>
            <person name="Fletcher K.E."/>
            <person name="Ritalahti K.M."/>
            <person name="Loeffler F.E."/>
            <person name="Richardson P."/>
        </authorList>
    </citation>
    <scope>NUCLEOTIDE SEQUENCE [LARGE SCALE GENOMIC DNA]</scope>
    <source>
        <strain evidence="9">ATCC BAA-1151 / DSM 17278 / SZ</strain>
    </source>
</reference>
<evidence type="ECO:0000256" key="2">
    <source>
        <dbReference type="ARBA" id="ARBA00023224"/>
    </source>
</evidence>
<dbReference type="SMART" id="SM00304">
    <property type="entry name" value="HAMP"/>
    <property type="match status" value="1"/>
</dbReference>
<dbReference type="EMBL" id="CP001089">
    <property type="protein sequence ID" value="ACD97250.1"/>
    <property type="molecule type" value="Genomic_DNA"/>
</dbReference>
<keyword evidence="9" id="KW-1185">Reference proteome</keyword>
<dbReference type="Proteomes" id="UP000002420">
    <property type="component" value="Chromosome"/>
</dbReference>
<feature type="transmembrane region" description="Helical" evidence="5">
    <location>
        <begin position="17"/>
        <end position="34"/>
    </location>
</feature>
<evidence type="ECO:0000259" key="7">
    <source>
        <dbReference type="PROSITE" id="PS50885"/>
    </source>
</evidence>
<gene>
    <name evidence="8" type="ordered locus">Glov_3549</name>
</gene>
<evidence type="ECO:0000256" key="4">
    <source>
        <dbReference type="PROSITE-ProRule" id="PRU00284"/>
    </source>
</evidence>
<keyword evidence="5" id="KW-1133">Transmembrane helix</keyword>
<proteinExistence type="inferred from homology"/>
<dbReference type="eggNOG" id="COG0840">
    <property type="taxonomic scope" value="Bacteria"/>
</dbReference>
<dbReference type="GO" id="GO:0004888">
    <property type="term" value="F:transmembrane signaling receptor activity"/>
    <property type="evidence" value="ECO:0007669"/>
    <property type="project" value="InterPro"/>
</dbReference>
<evidence type="ECO:0000313" key="9">
    <source>
        <dbReference type="Proteomes" id="UP000002420"/>
    </source>
</evidence>
<dbReference type="InterPro" id="IPR004090">
    <property type="entry name" value="Chemotax_Me-accpt_rcpt"/>
</dbReference>
<dbReference type="GO" id="GO:0007165">
    <property type="term" value="P:signal transduction"/>
    <property type="evidence" value="ECO:0007669"/>
    <property type="project" value="UniProtKB-KW"/>
</dbReference>
<dbReference type="PRINTS" id="PR00260">
    <property type="entry name" value="CHEMTRNSDUCR"/>
</dbReference>
<dbReference type="CDD" id="cd11386">
    <property type="entry name" value="MCP_signal"/>
    <property type="match status" value="1"/>
</dbReference>
<dbReference type="FunFam" id="1.10.287.950:FF:000001">
    <property type="entry name" value="Methyl-accepting chemotaxis sensory transducer"/>
    <property type="match status" value="1"/>
</dbReference>
<dbReference type="STRING" id="398767.Glov_3549"/>
<evidence type="ECO:0000256" key="3">
    <source>
        <dbReference type="ARBA" id="ARBA00029447"/>
    </source>
</evidence>
<dbReference type="KEGG" id="glo:Glov_3549"/>
<feature type="domain" description="HAMP" evidence="7">
    <location>
        <begin position="63"/>
        <end position="115"/>
    </location>
</feature>